<proteinExistence type="predicted"/>
<feature type="compositionally biased region" description="Polar residues" evidence="1">
    <location>
        <begin position="434"/>
        <end position="453"/>
    </location>
</feature>
<feature type="compositionally biased region" description="Basic residues" evidence="1">
    <location>
        <begin position="487"/>
        <end position="507"/>
    </location>
</feature>
<gene>
    <name evidence="2" type="ORF">HHK36_022186</name>
</gene>
<evidence type="ECO:0000256" key="1">
    <source>
        <dbReference type="SAM" id="MobiDB-lite"/>
    </source>
</evidence>
<evidence type="ECO:0000313" key="3">
    <source>
        <dbReference type="Proteomes" id="UP000655225"/>
    </source>
</evidence>
<keyword evidence="3" id="KW-1185">Reference proteome</keyword>
<evidence type="ECO:0008006" key="4">
    <source>
        <dbReference type="Google" id="ProtNLM"/>
    </source>
</evidence>
<feature type="region of interest" description="Disordered" evidence="1">
    <location>
        <begin position="688"/>
        <end position="737"/>
    </location>
</feature>
<sequence>MEGYGPGGGVAGYGHVETLCCRSRTRIVNCDPVVQKNGGFDDLRFEAFTANQEILRASTALFLLLPAEASLAAVRGAWLDSVKQEDGFSVYTSKLSSGRSENKEFNESEDVEEVEGGRGHLHLNESSENGSSVCAVKLIPGHLENEEFNESEDVKDIEEEEVIWHLNEHDGRDRVVIDLDSGSFARWSEAVVCSIGGSERVDNWEEVSKIVGQLLPEEAEITLYPFEARRAIFHSKKLFQLHTLCTDRTYSLGKENFVGFHRWWPASNALSFTSLSKPRWIALKGILLHLWVPSILKSFGSICGGLEEVHPSTTTMSDLSFAKIRVKGGLYNTPRVIPLIFHSITYPVEVSDWEEECCENCRRWPDSMEIRYHRSWVEVAAQTVENEKTRGCVGVGGSNQNENEISNSNLESKGSLLPRLRDARSPSPRRSEQKAFSQRSQAEGTALSGSISRSKPRSESLLCQLRGKEARGDQTFEIARDLLRKITKGRKSRKNQKRNFRRRKQQMRWRESVPSVLQKHNVEDDGVCVELQGSGEGVPTVRKLPRYAEGISMAEPEFSLVSALEDGVLTSSSAAFNNKESHRSETEKRDFQRSGSQVRLCSVEIQVAGVEAEEGGFGGKSSLDNTFLHMSECVGFHQGSSRPEVGSPLPPLQGRLWVEDEEGPEEAQSHRAGSVVGQLTSSTTMLMDGGQASEQGAPSFDTAASWGRGAESSAKVGHGDLVETPARPQSVSLDHIH</sequence>
<protein>
    <recommendedName>
        <fullName evidence="4">DUF4283 domain-containing protein</fullName>
    </recommendedName>
</protein>
<accession>A0A835D5V6</accession>
<dbReference type="Proteomes" id="UP000655225">
    <property type="component" value="Unassembled WGS sequence"/>
</dbReference>
<comment type="caution">
    <text evidence="2">The sequence shown here is derived from an EMBL/GenBank/DDBJ whole genome shotgun (WGS) entry which is preliminary data.</text>
</comment>
<dbReference type="AlphaFoldDB" id="A0A835D5V6"/>
<feature type="region of interest" description="Disordered" evidence="1">
    <location>
        <begin position="390"/>
        <end position="459"/>
    </location>
</feature>
<organism evidence="2 3">
    <name type="scientific">Tetracentron sinense</name>
    <name type="common">Spur-leaf</name>
    <dbReference type="NCBI Taxonomy" id="13715"/>
    <lineage>
        <taxon>Eukaryota</taxon>
        <taxon>Viridiplantae</taxon>
        <taxon>Streptophyta</taxon>
        <taxon>Embryophyta</taxon>
        <taxon>Tracheophyta</taxon>
        <taxon>Spermatophyta</taxon>
        <taxon>Magnoliopsida</taxon>
        <taxon>Trochodendrales</taxon>
        <taxon>Trochodendraceae</taxon>
        <taxon>Tetracentron</taxon>
    </lineage>
</organism>
<dbReference type="EMBL" id="JABCRI010000016">
    <property type="protein sequence ID" value="KAF8391848.1"/>
    <property type="molecule type" value="Genomic_DNA"/>
</dbReference>
<reference evidence="2 3" key="1">
    <citation type="submission" date="2020-04" db="EMBL/GenBank/DDBJ databases">
        <title>Plant Genome Project.</title>
        <authorList>
            <person name="Zhang R.-G."/>
        </authorList>
    </citation>
    <scope>NUCLEOTIDE SEQUENCE [LARGE SCALE GENOMIC DNA]</scope>
    <source>
        <strain evidence="2">YNK0</strain>
        <tissue evidence="2">Leaf</tissue>
    </source>
</reference>
<feature type="compositionally biased region" description="Basic and acidic residues" evidence="1">
    <location>
        <begin position="419"/>
        <end position="433"/>
    </location>
</feature>
<feature type="region of interest" description="Disordered" evidence="1">
    <location>
        <begin position="487"/>
        <end position="514"/>
    </location>
</feature>
<feature type="compositionally biased region" description="Low complexity" evidence="1">
    <location>
        <begin position="398"/>
        <end position="412"/>
    </location>
</feature>
<evidence type="ECO:0000313" key="2">
    <source>
        <dbReference type="EMBL" id="KAF8391848.1"/>
    </source>
</evidence>
<name>A0A835D5V6_TETSI</name>
<feature type="compositionally biased region" description="Polar residues" evidence="1">
    <location>
        <begin position="727"/>
        <end position="737"/>
    </location>
</feature>